<feature type="region of interest" description="Disordered" evidence="11">
    <location>
        <begin position="1"/>
        <end position="27"/>
    </location>
</feature>
<gene>
    <name evidence="14" type="ORF">CFC21_015230</name>
</gene>
<protein>
    <recommendedName>
        <fullName evidence="15">Trichome birefringence-like N-terminal domain-containing protein</fullName>
    </recommendedName>
</protein>
<reference evidence="14" key="2">
    <citation type="submission" date="2020-03" db="EMBL/GenBank/DDBJ databases">
        <title>The second near-complete assembly of the hexaploid bread wheat (Triticum aestivum) genome.</title>
        <authorList>
            <person name="Zimin A.V."/>
            <person name="Puiu D."/>
            <person name="Shumante A."/>
            <person name="Alonge M."/>
            <person name="Salzberg S.L."/>
        </authorList>
    </citation>
    <scope>NUCLEOTIDE SEQUENCE</scope>
    <source>
        <tissue evidence="14">Leaf</tissue>
    </source>
</reference>
<comment type="similarity">
    <text evidence="2">Belongs to the PC-esterase family. TBL subfamily.</text>
</comment>
<dbReference type="GO" id="GO:0000139">
    <property type="term" value="C:Golgi membrane"/>
    <property type="evidence" value="ECO:0007669"/>
    <property type="project" value="UniProtKB-SubCell"/>
</dbReference>
<evidence type="ECO:0000256" key="8">
    <source>
        <dbReference type="ARBA" id="ARBA00023136"/>
    </source>
</evidence>
<comment type="subcellular location">
    <subcellularLocation>
        <location evidence="1">Golgi apparatus membrane</location>
        <topology evidence="1">Single-pass type II membrane protein</topology>
    </subcellularLocation>
</comment>
<evidence type="ECO:0000256" key="3">
    <source>
        <dbReference type="ARBA" id="ARBA00022679"/>
    </source>
</evidence>
<feature type="compositionally biased region" description="Basic and acidic residues" evidence="11">
    <location>
        <begin position="100"/>
        <end position="130"/>
    </location>
</feature>
<name>A0A9R1J027_WHEAT</name>
<reference evidence="14" key="1">
    <citation type="journal article" date="2017" name="Gigascience">
        <title>The first near-complete assembly of the hexaploid bread wheat genome, Triticum aestivum.</title>
        <authorList>
            <person name="Zimin A.V."/>
            <person name="Puiu D."/>
            <person name="Hall R."/>
            <person name="Kingan S."/>
            <person name="Clavijo B.J."/>
            <person name="Salzberg S.L."/>
        </authorList>
    </citation>
    <scope>NUCLEOTIDE SEQUENCE</scope>
    <source>
        <tissue evidence="14">Leaf</tissue>
    </source>
</reference>
<feature type="compositionally biased region" description="Low complexity" evidence="11">
    <location>
        <begin position="131"/>
        <end position="160"/>
    </location>
</feature>
<accession>A0A9R1J027</accession>
<dbReference type="InterPro" id="IPR026057">
    <property type="entry name" value="TBL_C"/>
</dbReference>
<keyword evidence="8" id="KW-0472">Membrane</keyword>
<feature type="domain" description="Trichome birefringence-like C-terminal" evidence="12">
    <location>
        <begin position="222"/>
        <end position="302"/>
    </location>
</feature>
<dbReference type="InterPro" id="IPR029962">
    <property type="entry name" value="TBL"/>
</dbReference>
<evidence type="ECO:0000256" key="11">
    <source>
        <dbReference type="SAM" id="MobiDB-lite"/>
    </source>
</evidence>
<evidence type="ECO:0000256" key="4">
    <source>
        <dbReference type="ARBA" id="ARBA00022692"/>
    </source>
</evidence>
<evidence type="ECO:0000259" key="13">
    <source>
        <dbReference type="Pfam" id="PF14416"/>
    </source>
</evidence>
<dbReference type="Pfam" id="PF14416">
    <property type="entry name" value="PMR5N"/>
    <property type="match status" value="1"/>
</dbReference>
<proteinExistence type="inferred from homology"/>
<evidence type="ECO:0000256" key="10">
    <source>
        <dbReference type="ARBA" id="ARBA00023180"/>
    </source>
</evidence>
<organism evidence="14">
    <name type="scientific">Triticum aestivum</name>
    <name type="common">Wheat</name>
    <dbReference type="NCBI Taxonomy" id="4565"/>
    <lineage>
        <taxon>Eukaryota</taxon>
        <taxon>Viridiplantae</taxon>
        <taxon>Streptophyta</taxon>
        <taxon>Embryophyta</taxon>
        <taxon>Tracheophyta</taxon>
        <taxon>Spermatophyta</taxon>
        <taxon>Magnoliopsida</taxon>
        <taxon>Liliopsida</taxon>
        <taxon>Poales</taxon>
        <taxon>Poaceae</taxon>
        <taxon>BOP clade</taxon>
        <taxon>Pooideae</taxon>
        <taxon>Triticodae</taxon>
        <taxon>Triticeae</taxon>
        <taxon>Triticinae</taxon>
        <taxon>Triticum</taxon>
    </lineage>
</organism>
<comment type="caution">
    <text evidence="14">The sequence shown here is derived from an EMBL/GenBank/DDBJ whole genome shotgun (WGS) entry which is preliminary data.</text>
</comment>
<feature type="domain" description="Trichome birefringence-like N-terminal" evidence="13">
    <location>
        <begin position="166"/>
        <end position="221"/>
    </location>
</feature>
<dbReference type="EMBL" id="CM022214">
    <property type="protein sequence ID" value="KAF6999167.1"/>
    <property type="molecule type" value="Genomic_DNA"/>
</dbReference>
<evidence type="ECO:0008006" key="15">
    <source>
        <dbReference type="Google" id="ProtNLM"/>
    </source>
</evidence>
<dbReference type="OrthoDB" id="1932925at2759"/>
<evidence type="ECO:0000256" key="2">
    <source>
        <dbReference type="ARBA" id="ARBA00007727"/>
    </source>
</evidence>
<evidence type="ECO:0000313" key="14">
    <source>
        <dbReference type="EMBL" id="KAF6999167.1"/>
    </source>
</evidence>
<keyword evidence="9" id="KW-1015">Disulfide bond</keyword>
<dbReference type="PANTHER" id="PTHR32285:SF327">
    <property type="entry name" value="XYLAN O-ACETYLTRANSFERASE 7"/>
    <property type="match status" value="1"/>
</dbReference>
<dbReference type="Pfam" id="PF13839">
    <property type="entry name" value="PC-Esterase"/>
    <property type="match status" value="1"/>
</dbReference>
<feature type="region of interest" description="Disordered" evidence="11">
    <location>
        <begin position="82"/>
        <end position="160"/>
    </location>
</feature>
<keyword evidence="10" id="KW-0325">Glycoprotein</keyword>
<keyword evidence="7" id="KW-0333">Golgi apparatus</keyword>
<feature type="non-terminal residue" evidence="14">
    <location>
        <position position="303"/>
    </location>
</feature>
<evidence type="ECO:0000256" key="9">
    <source>
        <dbReference type="ARBA" id="ARBA00023157"/>
    </source>
</evidence>
<dbReference type="PANTHER" id="PTHR32285">
    <property type="entry name" value="PROTEIN TRICHOME BIREFRINGENCE-LIKE 9-RELATED"/>
    <property type="match status" value="1"/>
</dbReference>
<evidence type="ECO:0000259" key="12">
    <source>
        <dbReference type="Pfam" id="PF13839"/>
    </source>
</evidence>
<dbReference type="AlphaFoldDB" id="A0A9R1J027"/>
<evidence type="ECO:0000256" key="6">
    <source>
        <dbReference type="ARBA" id="ARBA00022989"/>
    </source>
</evidence>
<evidence type="ECO:0000256" key="1">
    <source>
        <dbReference type="ARBA" id="ARBA00004323"/>
    </source>
</evidence>
<keyword evidence="3" id="KW-0808">Transferase</keyword>
<dbReference type="Proteomes" id="UP000815260">
    <property type="component" value="Chromosome 2A"/>
</dbReference>
<dbReference type="InterPro" id="IPR025846">
    <property type="entry name" value="TBL_N"/>
</dbReference>
<evidence type="ECO:0000256" key="5">
    <source>
        <dbReference type="ARBA" id="ARBA00022968"/>
    </source>
</evidence>
<dbReference type="GO" id="GO:1990538">
    <property type="term" value="F:xylan O-acetyltransferase activity"/>
    <property type="evidence" value="ECO:0007669"/>
    <property type="project" value="UniProtKB-ARBA"/>
</dbReference>
<keyword evidence="5" id="KW-0735">Signal-anchor</keyword>
<keyword evidence="4" id="KW-0812">Transmembrane</keyword>
<keyword evidence="6" id="KW-1133">Transmembrane helix</keyword>
<evidence type="ECO:0000256" key="7">
    <source>
        <dbReference type="ARBA" id="ARBA00023034"/>
    </source>
</evidence>
<sequence>MLRRKSPFAAAPAAAKQGEGEEAPARRPGAPLSLAGLLVSIFLVAIFLYNEDSAVVKAPIAALDAGAGASRARSAPDLHLLHEVNPRPQQQQREQGEEDEGRRHVEQVESRRKASDGDRVDAPARADKRAAPATTTTTTPPPSSSGGNTTTTTSSRAAVAAPEPAACNLYQGWWTYDAEASQVPLYREAECEFLTEQVTCMRNGRRDDSYQRWRWQPSSCDLPRFDARALLERLRNKRLMFVGDSLNRNQWESMVCLVSSAIPARDQRSLAKFVGPNGSLNVFRAAEYNATVEFYWAPFLVSS</sequence>